<dbReference type="AlphaFoldDB" id="A0A6A6IKI5"/>
<dbReference type="GO" id="GO:0016491">
    <property type="term" value="F:oxidoreductase activity"/>
    <property type="evidence" value="ECO:0007669"/>
    <property type="project" value="UniProtKB-KW"/>
</dbReference>
<protein>
    <submittedName>
        <fullName evidence="5">Uncharacterized protein</fullName>
    </submittedName>
</protein>
<evidence type="ECO:0000256" key="4">
    <source>
        <dbReference type="SAM" id="Phobius"/>
    </source>
</evidence>
<evidence type="ECO:0000256" key="1">
    <source>
        <dbReference type="ARBA" id="ARBA00004685"/>
    </source>
</evidence>
<dbReference type="Proteomes" id="UP000800094">
    <property type="component" value="Unassembled WGS sequence"/>
</dbReference>
<dbReference type="InterPro" id="IPR021765">
    <property type="entry name" value="UstYa-like"/>
</dbReference>
<evidence type="ECO:0000256" key="3">
    <source>
        <dbReference type="ARBA" id="ARBA00035112"/>
    </source>
</evidence>
<dbReference type="RefSeq" id="XP_033686129.1">
    <property type="nucleotide sequence ID" value="XM_033833113.1"/>
</dbReference>
<keyword evidence="4" id="KW-1133">Transmembrane helix</keyword>
<dbReference type="Pfam" id="PF11807">
    <property type="entry name" value="UstYa"/>
    <property type="match status" value="1"/>
</dbReference>
<keyword evidence="2" id="KW-0560">Oxidoreductase</keyword>
<keyword evidence="4" id="KW-0812">Transmembrane</keyword>
<gene>
    <name evidence="5" type="ORF">BU26DRAFT_563070</name>
</gene>
<reference evidence="5" key="1">
    <citation type="journal article" date="2020" name="Stud. Mycol.">
        <title>101 Dothideomycetes genomes: a test case for predicting lifestyles and emergence of pathogens.</title>
        <authorList>
            <person name="Haridas S."/>
            <person name="Albert R."/>
            <person name="Binder M."/>
            <person name="Bloem J."/>
            <person name="Labutti K."/>
            <person name="Salamov A."/>
            <person name="Andreopoulos B."/>
            <person name="Baker S."/>
            <person name="Barry K."/>
            <person name="Bills G."/>
            <person name="Bluhm B."/>
            <person name="Cannon C."/>
            <person name="Castanera R."/>
            <person name="Culley D."/>
            <person name="Daum C."/>
            <person name="Ezra D."/>
            <person name="Gonzalez J."/>
            <person name="Henrissat B."/>
            <person name="Kuo A."/>
            <person name="Liang C."/>
            <person name="Lipzen A."/>
            <person name="Lutzoni F."/>
            <person name="Magnuson J."/>
            <person name="Mondo S."/>
            <person name="Nolan M."/>
            <person name="Ohm R."/>
            <person name="Pangilinan J."/>
            <person name="Park H.-J."/>
            <person name="Ramirez L."/>
            <person name="Alfaro M."/>
            <person name="Sun H."/>
            <person name="Tritt A."/>
            <person name="Yoshinaga Y."/>
            <person name="Zwiers L.-H."/>
            <person name="Turgeon B."/>
            <person name="Goodwin S."/>
            <person name="Spatafora J."/>
            <person name="Crous P."/>
            <person name="Grigoriev I."/>
        </authorList>
    </citation>
    <scope>NUCLEOTIDE SEQUENCE</scope>
    <source>
        <strain evidence="5">CBS 122368</strain>
    </source>
</reference>
<comment type="similarity">
    <text evidence="3">Belongs to the ustYa family.</text>
</comment>
<keyword evidence="6" id="KW-1185">Reference proteome</keyword>
<evidence type="ECO:0000256" key="2">
    <source>
        <dbReference type="ARBA" id="ARBA00023002"/>
    </source>
</evidence>
<dbReference type="OrthoDB" id="3687641at2759"/>
<comment type="pathway">
    <text evidence="1">Mycotoxin biosynthesis.</text>
</comment>
<name>A0A6A6IKI5_9PLEO</name>
<organism evidence="5 6">
    <name type="scientific">Trematosphaeria pertusa</name>
    <dbReference type="NCBI Taxonomy" id="390896"/>
    <lineage>
        <taxon>Eukaryota</taxon>
        <taxon>Fungi</taxon>
        <taxon>Dikarya</taxon>
        <taxon>Ascomycota</taxon>
        <taxon>Pezizomycotina</taxon>
        <taxon>Dothideomycetes</taxon>
        <taxon>Pleosporomycetidae</taxon>
        <taxon>Pleosporales</taxon>
        <taxon>Massarineae</taxon>
        <taxon>Trematosphaeriaceae</taxon>
        <taxon>Trematosphaeria</taxon>
    </lineage>
</organism>
<keyword evidence="4" id="KW-0472">Membrane</keyword>
<dbReference type="PANTHER" id="PTHR33365">
    <property type="entry name" value="YALI0B05434P"/>
    <property type="match status" value="1"/>
</dbReference>
<evidence type="ECO:0000313" key="6">
    <source>
        <dbReference type="Proteomes" id="UP000800094"/>
    </source>
</evidence>
<dbReference type="GO" id="GO:0043386">
    <property type="term" value="P:mycotoxin biosynthetic process"/>
    <property type="evidence" value="ECO:0007669"/>
    <property type="project" value="InterPro"/>
</dbReference>
<sequence>MAHEYVRIGSEAALDDSIIGFRESKRQKLLFWIRIFFEISLCIMVIVLFQLVCQEQRARGPTSDLVPDFETKAVTFMEDKNFIDGPSFQNQTHMYHRLAKWMQLTTKGRGFVDAAVDSWQAHRLLKPHTGDPFKLNQTASAHMVSVFHQLHCLSSMIEFYHRDIDDDKADHMAHCFDYLRQSILCSADTTLEGYSDLGGGFGVTHQCKDYDEVLEWANEHSPWDWEGPTHL</sequence>
<evidence type="ECO:0000313" key="5">
    <source>
        <dbReference type="EMBL" id="KAF2251125.1"/>
    </source>
</evidence>
<proteinExistence type="inferred from homology"/>
<accession>A0A6A6IKI5</accession>
<dbReference type="EMBL" id="ML987193">
    <property type="protein sequence ID" value="KAF2251125.1"/>
    <property type="molecule type" value="Genomic_DNA"/>
</dbReference>
<dbReference type="PANTHER" id="PTHR33365:SF11">
    <property type="entry name" value="TAT PATHWAY SIGNAL SEQUENCE"/>
    <property type="match status" value="1"/>
</dbReference>
<feature type="transmembrane region" description="Helical" evidence="4">
    <location>
        <begin position="31"/>
        <end position="52"/>
    </location>
</feature>
<dbReference type="GeneID" id="54586443"/>